<dbReference type="EMBL" id="AABGUK010000005">
    <property type="protein sequence ID" value="EAH4242933.1"/>
    <property type="molecule type" value="Genomic_DNA"/>
</dbReference>
<dbReference type="EMBL" id="AALGDA010000014">
    <property type="protein sequence ID" value="ECY9782635.1"/>
    <property type="molecule type" value="Genomic_DNA"/>
</dbReference>
<evidence type="ECO:0000313" key="72">
    <source>
        <dbReference type="Proteomes" id="UP000481141"/>
    </source>
</evidence>
<evidence type="ECO:0000313" key="50">
    <source>
        <dbReference type="Proteomes" id="UP000337746"/>
    </source>
</evidence>
<feature type="domain" description="Cell envelope-related transcriptional attenuator" evidence="4">
    <location>
        <begin position="98"/>
        <end position="249"/>
    </location>
</feature>
<evidence type="ECO:0000313" key="31">
    <source>
        <dbReference type="EMBL" id="ECX6925270.1"/>
    </source>
</evidence>
<reference evidence="45 86" key="1">
    <citation type="submission" date="2016-09" db="EMBL/GenBank/DDBJ databases">
        <title>100K Listeria isolates.</title>
        <authorList>
            <person name="Chen P."/>
            <person name="Weimer B.C."/>
            <person name="Kong N."/>
            <person name="Huang B."/>
        </authorList>
    </citation>
    <scope>NUCLEOTIDE SEQUENCE [LARGE SCALE GENOMIC DNA]</scope>
    <source>
        <strain evidence="45 86">BCW_2383</strain>
    </source>
</reference>
<dbReference type="EMBL" id="AAAREG010000006">
    <property type="protein sequence ID" value="EAE2354508.1"/>
    <property type="molecule type" value="Genomic_DNA"/>
</dbReference>
<keyword evidence="3" id="KW-0812">Transmembrane</keyword>
<evidence type="ECO:0000256" key="2">
    <source>
        <dbReference type="SAM" id="MobiDB-lite"/>
    </source>
</evidence>
<evidence type="ECO:0000313" key="84">
    <source>
        <dbReference type="Proteomes" id="UP000841146"/>
    </source>
</evidence>
<dbReference type="Proteomes" id="UP000345329">
    <property type="component" value="Unassembled WGS sequence"/>
</dbReference>
<dbReference type="EMBL" id="AABEKY010000009">
    <property type="protein sequence ID" value="EAG9388542.1"/>
    <property type="molecule type" value="Genomic_DNA"/>
</dbReference>
<accession>A0A0B8QTG1</accession>
<reference evidence="36 69" key="8">
    <citation type="submission" date="2019-08" db="EMBL/GenBank/DDBJ databases">
        <authorList>
            <person name="Ashton P.M."/>
            <person name="Dallman T."/>
            <person name="Nair S."/>
            <person name="De Pinna E."/>
            <person name="Peters T."/>
            <person name="Grant K."/>
        </authorList>
    </citation>
    <scope>NUCLEOTIDE SEQUENCE [LARGE SCALE GENOMIC DNA]</scope>
    <source>
        <strain evidence="36 69">788324</strain>
    </source>
</reference>
<evidence type="ECO:0000313" key="33">
    <source>
        <dbReference type="EMBL" id="ECY9782635.1"/>
    </source>
</evidence>
<evidence type="ECO:0000313" key="24">
    <source>
        <dbReference type="EMBL" id="EAG9388542.1"/>
    </source>
</evidence>
<dbReference type="Proteomes" id="UP000549379">
    <property type="component" value="Unassembled WGS sequence"/>
</dbReference>
<dbReference type="NCBIfam" id="TIGR00350">
    <property type="entry name" value="lytR_cpsA_psr"/>
    <property type="match status" value="1"/>
</dbReference>
<dbReference type="Proteomes" id="UP000344343">
    <property type="component" value="Unassembled WGS sequence"/>
</dbReference>
<evidence type="ECO:0000313" key="32">
    <source>
        <dbReference type="EMBL" id="ECY6544401.1"/>
    </source>
</evidence>
<dbReference type="EMBL" id="DAAEEB010000009">
    <property type="protein sequence ID" value="HAA8053883.1"/>
    <property type="molecule type" value="Genomic_DNA"/>
</dbReference>
<dbReference type="Proteomes" id="UP000544530">
    <property type="component" value="Unassembled WGS sequence"/>
</dbReference>
<dbReference type="Proteomes" id="UP000841146">
    <property type="component" value="Unassembled WGS sequence"/>
</dbReference>
<dbReference type="EMBL" id="AABDGJ010000005">
    <property type="protein sequence ID" value="EAG6990707.1"/>
    <property type="molecule type" value="Genomic_DNA"/>
</dbReference>
<evidence type="ECO:0000313" key="75">
    <source>
        <dbReference type="Proteomes" id="UP000525850"/>
    </source>
</evidence>
<evidence type="ECO:0000313" key="26">
    <source>
        <dbReference type="EMBL" id="EAK8898093.1"/>
    </source>
</evidence>
<dbReference type="EMBL" id="AABBYJ010000008">
    <property type="protein sequence ID" value="EAG4332205.1"/>
    <property type="molecule type" value="Genomic_DNA"/>
</dbReference>
<evidence type="ECO:0000313" key="25">
    <source>
        <dbReference type="EMBL" id="EAH4242933.1"/>
    </source>
</evidence>
<evidence type="ECO:0000313" key="34">
    <source>
        <dbReference type="EMBL" id="EDN7716198.1"/>
    </source>
</evidence>
<evidence type="ECO:0000313" key="58">
    <source>
        <dbReference type="Proteomes" id="UP000368512"/>
    </source>
</evidence>
<evidence type="ECO:0000313" key="63">
    <source>
        <dbReference type="Proteomes" id="UP000410967"/>
    </source>
</evidence>
<evidence type="ECO:0000313" key="51">
    <source>
        <dbReference type="Proteomes" id="UP000339309"/>
    </source>
</evidence>
<feature type="transmembrane region" description="Helical" evidence="3">
    <location>
        <begin position="21"/>
        <end position="44"/>
    </location>
</feature>
<reference evidence="83 84" key="3">
    <citation type="journal article" date="2018" name="Genome Biol.">
        <title>SKESA: strategic k-mer extension for scrupulous assemblies.</title>
        <authorList>
            <person name="Souvorov A."/>
            <person name="Agarwala R."/>
            <person name="Lipman D.J."/>
        </authorList>
    </citation>
    <scope>NUCLEOTIDE SEQUENCE [LARGE SCALE GENOMIC DNA]</scope>
    <source>
        <strain evidence="38">09CEB371LM</strain>
        <strain evidence="40 85">CFIAFB20100120</strain>
        <strain evidence="39 83">CFIAFB20130012</strain>
        <strain evidence="42">CFIAFB20170037</strain>
        <strain evidence="41 84">CFIAFB20170045</strain>
    </source>
</reference>
<evidence type="ECO:0000313" key="79">
    <source>
        <dbReference type="Proteomes" id="UP000544530"/>
    </source>
</evidence>
<dbReference type="EMBL" id="AAAJKI010000002">
    <property type="protein sequence ID" value="EAC6547110.1"/>
    <property type="molecule type" value="Genomic_DNA"/>
</dbReference>
<dbReference type="Gene3D" id="3.40.630.190">
    <property type="entry name" value="LCP protein"/>
    <property type="match status" value="1"/>
</dbReference>
<dbReference type="Proteomes" id="UP000365297">
    <property type="component" value="Unassembled WGS sequence"/>
</dbReference>
<dbReference type="Proteomes" id="UP000354255">
    <property type="component" value="Unassembled WGS sequence"/>
</dbReference>
<evidence type="ECO:0000313" key="8">
    <source>
        <dbReference type="EMBL" id="EAC7481741.1"/>
    </source>
</evidence>
<gene>
    <name evidence="46" type="primary">ywtf</name>
    <name evidence="23" type="ORF">AB917_08910</name>
    <name evidence="5" type="ORF">ABZ57_11475</name>
    <name evidence="45" type="ORF">AJL21_00905</name>
    <name evidence="6" type="ORF">ARY78_10595</name>
    <name evidence="18" type="ORF">B1N52_12850</name>
    <name evidence="17" type="ORF">B1S26_13890</name>
    <name evidence="19" type="ORF">B5K54_02660</name>
    <name evidence="15" type="ORF">BB997_11950</name>
    <name evidence="31" type="ORF">BCZ19_11370</name>
    <name evidence="16" type="ORF">BCZ21_12710</name>
    <name evidence="21" type="ORF">CA369_11625</name>
    <name evidence="20" type="ORF">CAV64_13225</name>
    <name evidence="24" type="ORF">CW845_13680</name>
    <name evidence="26" type="ORF">D7104_10345</name>
    <name evidence="43" type="ORF">DCK61_13325</name>
    <name evidence="22" type="ORF">DCT16_13725</name>
    <name evidence="8" type="ORF">DQ70_13705</name>
    <name evidence="7" type="ORF">DU018_01900</name>
    <name evidence="46" type="ORF">DYZ80_02724</name>
    <name evidence="25" type="ORF">E5F58_13140</name>
    <name evidence="13" type="ORF">EX365_11920</name>
    <name evidence="12" type="ORF">EXZ73_05240</name>
    <name evidence="32" type="ORF">F6436_08675</name>
    <name evidence="33" type="ORF">F6515_06470</name>
    <name evidence="27" type="ORF">FA835_05790</name>
    <name evidence="29" type="ORF">FLQ97_04050</name>
    <name evidence="28" type="ORF">FLR03_03280</name>
    <name evidence="30" type="ORF">FNX40_13215</name>
    <name evidence="36" type="ORF">FV747_11340</name>
    <name evidence="37" type="ORF">G3O21_002117</name>
    <name evidence="38" type="ORF">GHH22_12115</name>
    <name evidence="35" type="ORF">GJW51_09340</name>
    <name evidence="34" type="ORF">GQG13_13830</name>
    <name evidence="39" type="ORF">GYR60_07090</name>
    <name evidence="40" type="ORF">GYS09_10160</name>
    <name evidence="41" type="ORF">GYX23_10690</name>
    <name evidence="42" type="ORF">GYY14_10470</name>
    <name evidence="44" type="ORF">HZJ64_10325</name>
    <name evidence="9" type="ORF">KV70_11190</name>
    <name evidence="10" type="ORF">QD52_14000</name>
    <name evidence="11" type="ORF">UI29_13845</name>
    <name evidence="14" type="ORF">Y261_09135</name>
</gene>
<dbReference type="EMBL" id="AANDSR010000005">
    <property type="protein sequence ID" value="EDN9836874.1"/>
    <property type="molecule type" value="Genomic_DNA"/>
</dbReference>
<dbReference type="EMBL" id="AAALRN010000007">
    <property type="protein sequence ID" value="EAD1186196.1"/>
    <property type="molecule type" value="Genomic_DNA"/>
</dbReference>
<dbReference type="EMBL" id="MJTJ01000002">
    <property type="protein sequence ID" value="OET53088.1"/>
    <property type="molecule type" value="Genomic_DNA"/>
</dbReference>
<evidence type="ECO:0000313" key="15">
    <source>
        <dbReference type="EMBL" id="EAG1894324.1"/>
    </source>
</evidence>
<dbReference type="EMBL" id="AALAQH010000006">
    <property type="protein sequence ID" value="ECX6925270.1"/>
    <property type="molecule type" value="Genomic_DNA"/>
</dbReference>
<dbReference type="KEGG" id="lmv:Y193_03120"/>
<evidence type="ECO:0000313" key="5">
    <source>
        <dbReference type="EMBL" id="EAC4553107.1"/>
    </source>
</evidence>
<dbReference type="Proteomes" id="UP000455569">
    <property type="component" value="Unassembled WGS sequence"/>
</dbReference>
<dbReference type="EMBL" id="AAAJWF010000009">
    <property type="protein sequence ID" value="EAC7481741.1"/>
    <property type="molecule type" value="Genomic_DNA"/>
</dbReference>
<dbReference type="EMBL" id="AABCVX010000007">
    <property type="protein sequence ID" value="EAG6170434.1"/>
    <property type="molecule type" value="Genomic_DNA"/>
</dbReference>
<reference evidence="48 52" key="6">
    <citation type="submission" date="2019-02" db="EMBL/GenBank/DDBJ databases">
        <authorList>
            <consortium name="GenomeTrakr: Next Generation Sequencing Network for Food Pathogen Tracability"/>
        </authorList>
    </citation>
    <scope>NUCLEOTIDE SEQUENCE [LARGE SCALE GENOMIC DNA]</scope>
    <source>
        <strain evidence="19 81">10B02965A-1</strain>
        <strain evidence="8 58">CFSAN008042</strain>
        <strain evidence="21 77">CFSAN063727</strain>
        <strain evidence="34 66">CFSAN102901</strain>
        <strain evidence="6 57">FDA00007096</strain>
        <strain evidence="10 62">FDA00008584</strain>
        <strain evidence="17">FDA00011243</strain>
        <strain evidence="7 48">FDA00013332</strain>
        <strain evidence="13 52">FDA00013853</strain>
        <strain evidence="28 64">FDA00014336</strain>
        <strain evidence="30 60">FDA00014370</strain>
        <strain evidence="29 61">FDA00014392</strain>
        <strain evidence="37">FDA00015054</strain>
        <strain evidence="20 78">FDA1005580-S054-001</strain>
        <strain evidence="71">FDA1090798-S029-001</strain>
        <strain evidence="72">FDA956581-098-004</strain>
        <strain evidence="18 75">FDA960927-006-004</strain>
        <strain evidence="22 82">FLAG-38921</strain>
        <strain evidence="31 65">FLAG-51482A</strain>
        <strain evidence="16 50">FLAG-54356</strain>
        <strain evidence="12 59">FSIS31901579</strain>
        <strain evidence="25 76">LS1344</strain>
        <strain evidence="35 68">OSF101448</strain>
        <strain evidence="11 53">VA-WGS-00405</strain>
    </source>
</reference>
<dbReference type="Proteomes" id="UP000336166">
    <property type="component" value="Unassembled WGS sequence"/>
</dbReference>
<evidence type="ECO:0000313" key="54">
    <source>
        <dbReference type="Proteomes" id="UP000350032"/>
    </source>
</evidence>
<evidence type="ECO:0000259" key="4">
    <source>
        <dbReference type="Pfam" id="PF03816"/>
    </source>
</evidence>
<dbReference type="Proteomes" id="UP000427828">
    <property type="component" value="Unassembled WGS sequence"/>
</dbReference>
<evidence type="ECO:0000313" key="66">
    <source>
        <dbReference type="Proteomes" id="UP000455569"/>
    </source>
</evidence>
<reference evidence="44 79" key="10">
    <citation type="submission" date="2020-06" db="EMBL/GenBank/DDBJ databases">
        <title>Two Listeria outbreaks in Switzerland in 2018 and 2020.</title>
        <authorList>
            <person name="Stevens M.J.A."/>
            <person name="Bloemberg G."/>
            <person name="Nusch-Inderbinnen M."/>
            <person name="Stephan R."/>
        </authorList>
    </citation>
    <scope>NUCLEOTIDE SEQUENCE [LARGE SCALE GENOMIC DNA]</scope>
    <source>
        <strain evidence="44 79">N18-0707</strain>
    </source>
</reference>
<dbReference type="Proteomes" id="UP000272537">
    <property type="component" value="Unassembled WGS sequence"/>
</dbReference>
<dbReference type="AlphaFoldDB" id="A0A0B8QTG1"/>
<dbReference type="EMBL" id="AABATR010000006">
    <property type="protein sequence ID" value="EAG1894324.1"/>
    <property type="molecule type" value="Genomic_DNA"/>
</dbReference>
<dbReference type="Proteomes" id="UP000368512">
    <property type="component" value="Unassembled WGS sequence"/>
</dbReference>
<feature type="region of interest" description="Disordered" evidence="2">
    <location>
        <begin position="333"/>
        <end position="352"/>
    </location>
</feature>
<evidence type="ECO:0000313" key="35">
    <source>
        <dbReference type="EMBL" id="EDN9836874.1"/>
    </source>
</evidence>
<evidence type="ECO:0000313" key="44">
    <source>
        <dbReference type="EMBL" id="NYA02231.1"/>
    </source>
</evidence>
<evidence type="ECO:0000313" key="49">
    <source>
        <dbReference type="Proteomes" id="UP000336166"/>
    </source>
</evidence>
<reference evidence="43 67" key="4">
    <citation type="submission" date="2018-04" db="EMBL/GenBank/DDBJ databases">
        <title>Genome Analysis of a Prevalent Clone of Listeria monocytogenes Sequence Type 87 in China.</title>
        <authorList>
            <person name="Wang Y."/>
        </authorList>
    </citation>
    <scope>NUCLEOTIDE SEQUENCE [LARGE SCALE GENOMIC DNA]</scope>
    <source>
        <strain evidence="43 67">ICDC_LM1523</strain>
    </source>
</reference>
<evidence type="ECO:0000313" key="23">
    <source>
        <dbReference type="EMBL" id="EAG6990707.1"/>
    </source>
</evidence>
<evidence type="ECO:0000313" key="52">
    <source>
        <dbReference type="Proteomes" id="UP000344343"/>
    </source>
</evidence>
<evidence type="ECO:0000313" key="77">
    <source>
        <dbReference type="Proteomes" id="UP000528151"/>
    </source>
</evidence>
<evidence type="ECO:0000313" key="43">
    <source>
        <dbReference type="EMBL" id="KAA9447801.1"/>
    </source>
</evidence>
<evidence type="ECO:0000313" key="55">
    <source>
        <dbReference type="Proteomes" id="UP000354255"/>
    </source>
</evidence>
<dbReference type="Proteomes" id="UP000840197">
    <property type="component" value="Unassembled WGS sequence"/>
</dbReference>
<evidence type="ECO:0000313" key="57">
    <source>
        <dbReference type="Proteomes" id="UP000365297"/>
    </source>
</evidence>
<evidence type="ECO:0000313" key="53">
    <source>
        <dbReference type="Proteomes" id="UP000345329"/>
    </source>
</evidence>
<evidence type="ECO:0000313" key="47">
    <source>
        <dbReference type="Proteomes" id="UP000272537"/>
    </source>
</evidence>
<evidence type="ECO:0000313" key="41">
    <source>
        <dbReference type="EMBL" id="HAC0013468.1"/>
    </source>
</evidence>
<evidence type="ECO:0000313" key="71">
    <source>
        <dbReference type="Proteomes" id="UP000478704"/>
    </source>
</evidence>
<dbReference type="EMBL" id="AACJYH010000007">
    <property type="protein sequence ID" value="EAK8898093.1"/>
    <property type="molecule type" value="Genomic_DNA"/>
</dbReference>
<dbReference type="EMBL" id="AAIAJJ010000006">
    <property type="protein sequence ID" value="ECC1557763.1"/>
    <property type="molecule type" value="Genomic_DNA"/>
</dbReference>
<evidence type="ECO:0000313" key="69">
    <source>
        <dbReference type="Proteomes" id="UP000467536"/>
    </source>
</evidence>
<dbReference type="Proteomes" id="UP000844415">
    <property type="component" value="Unassembled WGS sequence"/>
</dbReference>
<evidence type="ECO:0000313" key="59">
    <source>
        <dbReference type="Proteomes" id="UP000376505"/>
    </source>
</evidence>
<dbReference type="Proteomes" id="UP000522199">
    <property type="component" value="Unassembled WGS sequence"/>
</dbReference>
<evidence type="ECO:0000313" key="27">
    <source>
        <dbReference type="EMBL" id="EAK9316618.1"/>
    </source>
</evidence>
<evidence type="ECO:0000313" key="39">
    <source>
        <dbReference type="EMBL" id="HAB8398282.1"/>
    </source>
</evidence>
<evidence type="ECO:0000313" key="40">
    <source>
        <dbReference type="EMBL" id="HAB8557656.1"/>
    </source>
</evidence>
<dbReference type="Proteomes" id="UP000566721">
    <property type="component" value="Unassembled WGS sequence"/>
</dbReference>
<dbReference type="Proteomes" id="UP000423131">
    <property type="component" value="Unassembled WGS sequence"/>
</dbReference>
<dbReference type="EMBL" id="AABAWE010000006">
    <property type="protein sequence ID" value="EAG2088125.1"/>
    <property type="molecule type" value="Genomic_DNA"/>
</dbReference>
<dbReference type="Proteomes" id="UP000460224">
    <property type="component" value="Unassembled WGS sequence"/>
</dbReference>
<dbReference type="Proteomes" id="UP000842809">
    <property type="component" value="Unassembled WGS sequence"/>
</dbReference>
<evidence type="ECO:0000313" key="48">
    <source>
        <dbReference type="Proteomes" id="UP000331186"/>
    </source>
</evidence>
<evidence type="ECO:0000313" key="14">
    <source>
        <dbReference type="EMBL" id="EAE2354508.1"/>
    </source>
</evidence>
<dbReference type="Proteomes" id="UP000548278">
    <property type="component" value="Unassembled WGS sequence"/>
</dbReference>
<dbReference type="EMBL" id="DAAJCS010000007">
    <property type="protein sequence ID" value="HAC0013468.1"/>
    <property type="molecule type" value="Genomic_DNA"/>
</dbReference>
<evidence type="ECO:0000313" key="85">
    <source>
        <dbReference type="Proteomes" id="UP000844415"/>
    </source>
</evidence>
<dbReference type="EMBL" id="AAANYR010000006">
    <property type="protein sequence ID" value="EAD5787265.1"/>
    <property type="molecule type" value="Genomic_DNA"/>
</dbReference>
<evidence type="ECO:0000313" key="46">
    <source>
        <dbReference type="EMBL" id="RKA05204.1"/>
    </source>
</evidence>
<dbReference type="EMBL" id="AABAYG010000006">
    <property type="protein sequence ID" value="EAG2246497.1"/>
    <property type="molecule type" value="Genomic_DNA"/>
</dbReference>
<keyword evidence="3" id="KW-1133">Transmembrane helix</keyword>
<dbReference type="EMBL" id="AAANYN010000005">
    <property type="protein sequence ID" value="EAD5773694.1"/>
    <property type="molecule type" value="Genomic_DNA"/>
</dbReference>
<evidence type="ECO:0000313" key="83">
    <source>
        <dbReference type="Proteomes" id="UP000840197"/>
    </source>
</evidence>
<evidence type="ECO:0000256" key="3">
    <source>
        <dbReference type="SAM" id="Phobius"/>
    </source>
</evidence>
<evidence type="ECO:0000313" key="80">
    <source>
        <dbReference type="Proteomes" id="UP000548278"/>
    </source>
</evidence>
<evidence type="ECO:0000313" key="37">
    <source>
        <dbReference type="EMBL" id="EDP8514687.1"/>
    </source>
</evidence>
<dbReference type="EMBL" id="AAAMZD010000007">
    <property type="protein sequence ID" value="EAD3793838.1"/>
    <property type="molecule type" value="Genomic_DNA"/>
</dbReference>
<evidence type="ECO:0000313" key="42">
    <source>
        <dbReference type="EMBL" id="HAC0275794.1"/>
    </source>
</evidence>
<dbReference type="EMBL" id="AABBAW010000007">
    <property type="protein sequence ID" value="EAG2516053.1"/>
    <property type="molecule type" value="Genomic_DNA"/>
</dbReference>
<dbReference type="PANTHER" id="PTHR33392">
    <property type="entry name" value="POLYISOPRENYL-TEICHOIC ACID--PEPTIDOGLYCAN TEICHOIC ACID TRANSFERASE TAGU"/>
    <property type="match status" value="1"/>
</dbReference>
<dbReference type="Pfam" id="PF03816">
    <property type="entry name" value="LytR_cpsA_psr"/>
    <property type="match status" value="1"/>
</dbReference>
<evidence type="ECO:0000313" key="81">
    <source>
        <dbReference type="Proteomes" id="UP000549379"/>
    </source>
</evidence>
<dbReference type="Proteomes" id="UP000376505">
    <property type="component" value="Unassembled WGS sequence"/>
</dbReference>
<evidence type="ECO:0000313" key="20">
    <source>
        <dbReference type="EMBL" id="EAG4332205.1"/>
    </source>
</evidence>
<evidence type="ECO:0000313" key="74">
    <source>
        <dbReference type="Proteomes" id="UP000522199"/>
    </source>
</evidence>
<dbReference type="Proteomes" id="UP000398321">
    <property type="component" value="Unassembled WGS sequence"/>
</dbReference>
<reference evidence="63 74" key="7">
    <citation type="submission" date="2019-04" db="EMBL/GenBank/DDBJ databases">
        <authorList>
            <consortium name="GenomeTrakr network: Whole genome sequencing for foodborne pathogen traceback"/>
        </authorList>
    </citation>
    <scope>NUCLEOTIDE SEQUENCE [LARGE SCALE GENOMIC DNA]</scope>
    <source>
        <strain evidence="23 80">CFSAN004300</strain>
        <strain evidence="24 74">CFSAN072474</strain>
        <strain evidence="32 56">FLAG-55987</strain>
        <strain evidence="27 63">PHLUSALM00088</strain>
    </source>
</reference>
<dbReference type="EMBL" id="AANPAU010000007">
    <property type="protein sequence ID" value="EDP8514687.1"/>
    <property type="molecule type" value="Genomic_DNA"/>
</dbReference>
<dbReference type="EMBL" id="QXLS01000007">
    <property type="protein sequence ID" value="RKA05204.1"/>
    <property type="molecule type" value="Genomic_DNA"/>
</dbReference>
<dbReference type="EMBL" id="AANEHK010000010">
    <property type="protein sequence ID" value="EDO0986584.1"/>
    <property type="molecule type" value="Genomic_DNA"/>
</dbReference>
<dbReference type="Proteomes" id="UP000489121">
    <property type="component" value="Unassembled WGS sequence"/>
</dbReference>
<dbReference type="OMA" id="GHGYDKF"/>
<dbReference type="KEGG" id="lmok:CQ02_12780"/>
<comment type="similarity">
    <text evidence="1">Belongs to the LytR/CpsA/Psr (LCP) family.</text>
</comment>
<dbReference type="Proteomes" id="UP000337746">
    <property type="component" value="Unassembled WGS sequence"/>
</dbReference>
<reference evidence="39" key="9">
    <citation type="submission" date="2020-01" db="EMBL/GenBank/DDBJ databases">
        <authorList>
            <consortium name="NCBI Pathogen Detection Project"/>
        </authorList>
    </citation>
    <scope>NUCLEOTIDE SEQUENCE</scope>
    <source>
        <strain evidence="38">09CEB371LM</strain>
        <strain evidence="40">CFIAFB20100120</strain>
        <strain evidence="39">CFIAFB20130012</strain>
        <strain evidence="42">CFIAFB20170037</strain>
        <strain evidence="41">CFIAFB20170045</strain>
    </source>
</reference>
<proteinExistence type="inferred from homology"/>
<evidence type="ECO:0000313" key="45">
    <source>
        <dbReference type="EMBL" id="OET53088.1"/>
    </source>
</evidence>
<dbReference type="Proteomes" id="UP000540117">
    <property type="component" value="Unassembled WGS sequence"/>
</dbReference>
<evidence type="ECO:0000313" key="30">
    <source>
        <dbReference type="EMBL" id="ECC1557763.1"/>
    </source>
</evidence>
<dbReference type="EMBL" id="DAAIJL010000008">
    <property type="protein sequence ID" value="HAB8557656.1"/>
    <property type="molecule type" value="Genomic_DNA"/>
</dbReference>
<evidence type="ECO:0000313" key="19">
    <source>
        <dbReference type="EMBL" id="EAG2996192.1"/>
    </source>
</evidence>
<evidence type="ECO:0000313" key="7">
    <source>
        <dbReference type="EMBL" id="EAC6547110.1"/>
    </source>
</evidence>
<evidence type="ECO:0000313" key="11">
    <source>
        <dbReference type="EMBL" id="EAD3793838.1"/>
    </source>
</evidence>
<evidence type="ECO:0000313" key="56">
    <source>
        <dbReference type="Proteomes" id="UP000364988"/>
    </source>
</evidence>
<reference evidence="49 51" key="5">
    <citation type="submission" date="2018-06" db="EMBL/GenBank/DDBJ databases">
        <authorList>
            <consortium name="PulseNet: The National Subtyping Network for Foodborne Disease Surveillance"/>
            <person name="Tarr C.L."/>
            <person name="Trees E."/>
            <person name="Katz L.S."/>
            <person name="Carleton-Romer H.A."/>
            <person name="Stroika S."/>
            <person name="Kucerova Z."/>
            <person name="Roache K.F."/>
            <person name="Sabol A.L."/>
            <person name="Besser J."/>
            <person name="Gerner-Smidt P."/>
        </authorList>
    </citation>
    <scope>NUCLEOTIDE SEQUENCE [LARGE SCALE GENOMIC DNA]</scope>
    <source>
        <strain evidence="5 51">2015L-6227</strain>
        <strain evidence="14 49">PNUSAL000134</strain>
        <strain evidence="9 55">PNUSAL000910</strain>
        <strain evidence="15 70">PNUSAL002298</strain>
        <strain evidence="26 54">PNUSAL004402</strain>
        <strain evidence="33 73">PNUSAL005692</strain>
    </source>
</reference>
<evidence type="ECO:0000313" key="36">
    <source>
        <dbReference type="EMBL" id="EDO0986584.1"/>
    </source>
</evidence>
<dbReference type="EMBL" id="AAAIXK010000005">
    <property type="protein sequence ID" value="EAC5550878.1"/>
    <property type="molecule type" value="Genomic_DNA"/>
</dbReference>
<dbReference type="Proteomes" id="UP000852906">
    <property type="component" value="Unassembled WGS sequence"/>
</dbReference>
<dbReference type="EMBL" id="AAHZFN010000003">
    <property type="protein sequence ID" value="ECB9472700.1"/>
    <property type="molecule type" value="Genomic_DNA"/>
</dbReference>
<evidence type="ECO:0000313" key="70">
    <source>
        <dbReference type="Proteomes" id="UP000478682"/>
    </source>
</evidence>
<dbReference type="Proteomes" id="UP000481141">
    <property type="component" value="Unassembled WGS sequence"/>
</dbReference>
<dbReference type="Proteomes" id="UP000410967">
    <property type="component" value="Unassembled WGS sequence"/>
</dbReference>
<name>A0A0B8QTG1_LISMN</name>
<dbReference type="Proteomes" id="UP000389283">
    <property type="component" value="Unassembled WGS sequence"/>
</dbReference>
<evidence type="ECO:0000313" key="86">
    <source>
        <dbReference type="Proteomes" id="UP000852906"/>
    </source>
</evidence>
<dbReference type="RefSeq" id="WP_003726230.1">
    <property type="nucleotide sequence ID" value="NC_021824.1"/>
</dbReference>
<reference evidence="46 47" key="2">
    <citation type="journal article" date="2018" name="BMC Genomics">
        <title>Genes significantly associated with lineage II food isolates of Listeria monocytogenes.</title>
        <authorList>
            <person name="Pirone-Davies C."/>
            <person name="Chen Y."/>
            <person name="Pightling A."/>
            <person name="Ryan G."/>
            <person name="Wang Y."/>
            <person name="Yao K."/>
            <person name="Hoffmann M."/>
            <person name="Allard M.W."/>
        </authorList>
    </citation>
    <scope>NUCLEOTIDE SEQUENCE [LARGE SCALE GENOMIC DNA]</scope>
    <source>
        <strain evidence="46 47">PNUSAL000550</strain>
    </source>
</reference>
<dbReference type="Proteomes" id="UP000467536">
    <property type="component" value="Unassembled WGS sequence"/>
</dbReference>
<evidence type="ECO:0000313" key="73">
    <source>
        <dbReference type="Proteomes" id="UP000489121"/>
    </source>
</evidence>
<evidence type="ECO:0000313" key="13">
    <source>
        <dbReference type="EMBL" id="EAD5787265.1"/>
    </source>
</evidence>
<dbReference type="EMBL" id="AAAIKW010000008">
    <property type="protein sequence ID" value="EAC4553107.1"/>
    <property type="molecule type" value="Genomic_DNA"/>
</dbReference>
<dbReference type="EMBL" id="AACKDQ010000010">
    <property type="protein sequence ID" value="EAK9316618.1"/>
    <property type="molecule type" value="Genomic_DNA"/>
</dbReference>
<dbReference type="Proteomes" id="UP000339309">
    <property type="component" value="Unassembled WGS sequence"/>
</dbReference>
<dbReference type="Proteomes" id="UP000478704">
    <property type="component" value="Unassembled WGS sequence"/>
</dbReference>
<dbReference type="EMBL" id="AABBHO010000005">
    <property type="protein sequence ID" value="EAG2996192.1"/>
    <property type="molecule type" value="Genomic_DNA"/>
</dbReference>
<protein>
    <submittedName>
        <fullName evidence="37">LCP family protein</fullName>
    </submittedName>
    <submittedName>
        <fullName evidence="13 45">Transcriptional regulator</fullName>
    </submittedName>
    <submittedName>
        <fullName evidence="46">Transcriptional regulator YwtF</fullName>
    </submittedName>
</protein>
<evidence type="ECO:0000313" key="28">
    <source>
        <dbReference type="EMBL" id="ECB9472700.1"/>
    </source>
</evidence>
<evidence type="ECO:0000313" key="17">
    <source>
        <dbReference type="EMBL" id="EAG2246497.1"/>
    </source>
</evidence>
<dbReference type="EMBL" id="AANCRK010000007">
    <property type="protein sequence ID" value="EDN7716198.1"/>
    <property type="molecule type" value="Genomic_DNA"/>
</dbReference>
<evidence type="ECO:0000313" key="82">
    <source>
        <dbReference type="Proteomes" id="UP000566721"/>
    </source>
</evidence>
<evidence type="ECO:0000313" key="60">
    <source>
        <dbReference type="Proteomes" id="UP000389283"/>
    </source>
</evidence>
<evidence type="ECO:0000313" key="9">
    <source>
        <dbReference type="EMBL" id="EAC9040773.1"/>
    </source>
</evidence>
<dbReference type="Proteomes" id="UP000364988">
    <property type="component" value="Unassembled WGS sequence"/>
</dbReference>
<dbReference type="Proteomes" id="UP000528151">
    <property type="component" value="Unassembled WGS sequence"/>
</dbReference>
<evidence type="ECO:0000313" key="38">
    <source>
        <dbReference type="EMBL" id="HAA8053883.1"/>
    </source>
</evidence>
<evidence type="ECO:0000313" key="12">
    <source>
        <dbReference type="EMBL" id="EAD5773694.1"/>
    </source>
</evidence>
<evidence type="ECO:0000313" key="18">
    <source>
        <dbReference type="EMBL" id="EAG2516053.1"/>
    </source>
</evidence>
<evidence type="ECO:0000313" key="16">
    <source>
        <dbReference type="EMBL" id="EAG2088125.1"/>
    </source>
</evidence>
<dbReference type="Proteomes" id="UP000527632">
    <property type="component" value="Unassembled WGS sequence"/>
</dbReference>
<dbReference type="Proteomes" id="UP000331186">
    <property type="component" value="Unassembled WGS sequence"/>
</dbReference>
<dbReference type="InterPro" id="IPR050922">
    <property type="entry name" value="LytR/CpsA/Psr_CW_biosynth"/>
</dbReference>
<evidence type="ECO:0000313" key="62">
    <source>
        <dbReference type="Proteomes" id="UP000403352"/>
    </source>
</evidence>
<evidence type="ECO:0000313" key="29">
    <source>
        <dbReference type="EMBL" id="ECB9512901.1"/>
    </source>
</evidence>
<dbReference type="Proteomes" id="UP000467347">
    <property type="component" value="Unassembled WGS sequence"/>
</dbReference>
<dbReference type="EMBL" id="AAHZFY010000005">
    <property type="protein sequence ID" value="ECB9512901.1"/>
    <property type="molecule type" value="Genomic_DNA"/>
</dbReference>
<dbReference type="Proteomes" id="UP000350032">
    <property type="component" value="Unassembled WGS sequence"/>
</dbReference>
<evidence type="ECO:0000256" key="1">
    <source>
        <dbReference type="ARBA" id="ARBA00006068"/>
    </source>
</evidence>
<dbReference type="Proteomes" id="UP000840039">
    <property type="component" value="Unassembled WGS sequence"/>
</dbReference>
<evidence type="ECO:0000313" key="61">
    <source>
        <dbReference type="Proteomes" id="UP000398321"/>
    </source>
</evidence>
<sequence length="352" mass="39173">MSKGTDDSRRSSKKYKRRRKILFWILIPVMCLVLAGVGYGTYLFSKTKLAADNSYDNVRNGKASTLRTNDIEPIKDSFSILIIGVDTSSTRAENGNPRSDSLILATFNVKDSRIEMTSIPRDSYVHIEDSAKDIDKYTKINAAHAYGGPELTMKTVEEEFKIPIDYYVRFDFDAFLKIVDALDGIDVDVPVDFTEQDSKDNAGAITLKKGPQHLNAEQALALARTRHIDSDIERGKRQQLIIKSIVSEATSISSVSKYSDIIEVVGDNMKTNLTFNQMLSIAKYGMTNKIDIKSLNLKGDSNPMDGIYYYKLDESSVQSISNEFADELGIKQPFPGAAPYSDESSNTTSTSN</sequence>
<dbReference type="PANTHER" id="PTHR33392:SF3">
    <property type="entry name" value="POLYISOPRENYL-TEICHOIC ACID--PEPTIDOGLYCAN TEICHOIC ACID TRANSFERASE TAGT"/>
    <property type="match status" value="1"/>
</dbReference>
<evidence type="ECO:0000313" key="6">
    <source>
        <dbReference type="EMBL" id="EAC5550878.1"/>
    </source>
</evidence>
<dbReference type="EMBL" id="AALEDS010000006">
    <property type="protein sequence ID" value="ECY6544401.1"/>
    <property type="molecule type" value="Genomic_DNA"/>
</dbReference>
<dbReference type="EMBL" id="JACAVN010000006">
    <property type="protein sequence ID" value="NYA02231.1"/>
    <property type="molecule type" value="Genomic_DNA"/>
</dbReference>
<dbReference type="EMBL" id="DAAJFY010000006">
    <property type="protein sequence ID" value="HAC0275794.1"/>
    <property type="molecule type" value="Genomic_DNA"/>
</dbReference>
<evidence type="ECO:0000313" key="76">
    <source>
        <dbReference type="Proteomes" id="UP000527632"/>
    </source>
</evidence>
<evidence type="ECO:0000313" key="67">
    <source>
        <dbReference type="Proteomes" id="UP000460224"/>
    </source>
</evidence>
<dbReference type="Proteomes" id="UP000478682">
    <property type="component" value="Unassembled WGS sequence"/>
</dbReference>
<evidence type="ECO:0000313" key="65">
    <source>
        <dbReference type="Proteomes" id="UP000427828"/>
    </source>
</evidence>
<evidence type="ECO:0000313" key="78">
    <source>
        <dbReference type="Proteomes" id="UP000540117"/>
    </source>
</evidence>
<organism evidence="13 52">
    <name type="scientific">Listeria monocytogenes</name>
    <dbReference type="NCBI Taxonomy" id="1639"/>
    <lineage>
        <taxon>Bacteria</taxon>
        <taxon>Bacillati</taxon>
        <taxon>Bacillota</taxon>
        <taxon>Bacilli</taxon>
        <taxon>Bacillales</taxon>
        <taxon>Listeriaceae</taxon>
        <taxon>Listeria</taxon>
    </lineage>
</organism>
<dbReference type="EMBL" id="DAAIHR010000006">
    <property type="protein sequence ID" value="HAB8398282.1"/>
    <property type="molecule type" value="Genomic_DNA"/>
</dbReference>
<comment type="caution">
    <text evidence="13">The sequence shown here is derived from an EMBL/GenBank/DDBJ whole genome shotgun (WGS) entry which is preliminary data.</text>
</comment>
<evidence type="ECO:0000313" key="64">
    <source>
        <dbReference type="Proteomes" id="UP000423131"/>
    </source>
</evidence>
<dbReference type="EMBL" id="AAAKQF010000007">
    <property type="protein sequence ID" value="EAC9040773.1"/>
    <property type="molecule type" value="Genomic_DNA"/>
</dbReference>
<dbReference type="EMBL" id="AABBZO010000014">
    <property type="protein sequence ID" value="EAG4462941.1"/>
    <property type="molecule type" value="Genomic_DNA"/>
</dbReference>
<evidence type="ECO:0000313" key="10">
    <source>
        <dbReference type="EMBL" id="EAD1186196.1"/>
    </source>
</evidence>
<evidence type="ECO:0000313" key="21">
    <source>
        <dbReference type="EMBL" id="EAG4462941.1"/>
    </source>
</evidence>
<keyword evidence="3" id="KW-0472">Membrane</keyword>
<dbReference type="Proteomes" id="UP000403352">
    <property type="component" value="Unassembled WGS sequence"/>
</dbReference>
<dbReference type="InterPro" id="IPR004474">
    <property type="entry name" value="LytR_CpsA_psr"/>
</dbReference>
<evidence type="ECO:0000313" key="68">
    <source>
        <dbReference type="Proteomes" id="UP000467347"/>
    </source>
</evidence>
<evidence type="ECO:0000313" key="22">
    <source>
        <dbReference type="EMBL" id="EAG6170434.1"/>
    </source>
</evidence>
<dbReference type="EMBL" id="QDAY01000005">
    <property type="protein sequence ID" value="KAA9447801.1"/>
    <property type="molecule type" value="Genomic_DNA"/>
</dbReference>
<dbReference type="Proteomes" id="UP000525850">
    <property type="component" value="Unassembled WGS sequence"/>
</dbReference>